<dbReference type="GO" id="GO:0009307">
    <property type="term" value="P:DNA restriction-modification system"/>
    <property type="evidence" value="ECO:0007669"/>
    <property type="project" value="UniProtKB-KW"/>
</dbReference>
<name>A0A2T2XCN2_9FIRM</name>
<dbReference type="InterPro" id="IPR017985">
    <property type="entry name" value="MeTrfase_CN4_CS"/>
</dbReference>
<dbReference type="PROSITE" id="PS00093">
    <property type="entry name" value="N4_MTASE"/>
    <property type="match status" value="1"/>
</dbReference>
<evidence type="ECO:0000256" key="6">
    <source>
        <dbReference type="ARBA" id="ARBA00023125"/>
    </source>
</evidence>
<evidence type="ECO:0000256" key="4">
    <source>
        <dbReference type="ARBA" id="ARBA00022691"/>
    </source>
</evidence>
<dbReference type="GO" id="GO:0015667">
    <property type="term" value="F:site-specific DNA-methyltransferase (cytosine-N4-specific) activity"/>
    <property type="evidence" value="ECO:0007669"/>
    <property type="project" value="UniProtKB-EC"/>
</dbReference>
<evidence type="ECO:0000256" key="3">
    <source>
        <dbReference type="ARBA" id="ARBA00022679"/>
    </source>
</evidence>
<dbReference type="Proteomes" id="UP000242972">
    <property type="component" value="Unassembled WGS sequence"/>
</dbReference>
<feature type="domain" description="DNA methylase N-4/N-6" evidence="9">
    <location>
        <begin position="42"/>
        <end position="274"/>
    </location>
</feature>
<dbReference type="PANTHER" id="PTHR13370:SF3">
    <property type="entry name" value="TRNA (GUANINE(10)-N2)-METHYLTRANSFERASE HOMOLOG"/>
    <property type="match status" value="1"/>
</dbReference>
<dbReference type="GO" id="GO:0032259">
    <property type="term" value="P:methylation"/>
    <property type="evidence" value="ECO:0007669"/>
    <property type="project" value="UniProtKB-KW"/>
</dbReference>
<dbReference type="PRINTS" id="PR00508">
    <property type="entry name" value="S21N4MTFRASE"/>
</dbReference>
<evidence type="ECO:0000256" key="5">
    <source>
        <dbReference type="ARBA" id="ARBA00022747"/>
    </source>
</evidence>
<protein>
    <recommendedName>
        <fullName evidence="8">Methyltransferase</fullName>
        <ecNumber evidence="8">2.1.1.-</ecNumber>
    </recommendedName>
</protein>
<reference evidence="10 11" key="1">
    <citation type="journal article" date="2014" name="BMC Genomics">
        <title>Comparison of environmental and isolate Sulfobacillus genomes reveals diverse carbon, sulfur, nitrogen, and hydrogen metabolisms.</title>
        <authorList>
            <person name="Justice N.B."/>
            <person name="Norman A."/>
            <person name="Brown C.T."/>
            <person name="Singh A."/>
            <person name="Thomas B.C."/>
            <person name="Banfield J.F."/>
        </authorList>
    </citation>
    <scope>NUCLEOTIDE SEQUENCE [LARGE SCALE GENOMIC DNA]</scope>
    <source>
        <strain evidence="10">AMDSBA4</strain>
    </source>
</reference>
<dbReference type="EMBL" id="PXYW01000049">
    <property type="protein sequence ID" value="PSR32212.1"/>
    <property type="molecule type" value="Genomic_DNA"/>
</dbReference>
<evidence type="ECO:0000256" key="2">
    <source>
        <dbReference type="ARBA" id="ARBA00022603"/>
    </source>
</evidence>
<comment type="similarity">
    <text evidence="1">Belongs to the N(4)/N(6)-methyltransferase family. N(4) subfamily.</text>
</comment>
<evidence type="ECO:0000313" key="11">
    <source>
        <dbReference type="Proteomes" id="UP000242972"/>
    </source>
</evidence>
<dbReference type="Pfam" id="PF01555">
    <property type="entry name" value="N6_N4_Mtase"/>
    <property type="match status" value="1"/>
</dbReference>
<dbReference type="GO" id="GO:0008170">
    <property type="term" value="F:N-methyltransferase activity"/>
    <property type="evidence" value="ECO:0007669"/>
    <property type="project" value="InterPro"/>
</dbReference>
<comment type="catalytic activity">
    <reaction evidence="7">
        <text>a 2'-deoxycytidine in DNA + S-adenosyl-L-methionine = an N(4)-methyl-2'-deoxycytidine in DNA + S-adenosyl-L-homocysteine + H(+)</text>
        <dbReference type="Rhea" id="RHEA:16857"/>
        <dbReference type="Rhea" id="RHEA-COMP:11369"/>
        <dbReference type="Rhea" id="RHEA-COMP:13674"/>
        <dbReference type="ChEBI" id="CHEBI:15378"/>
        <dbReference type="ChEBI" id="CHEBI:57856"/>
        <dbReference type="ChEBI" id="CHEBI:59789"/>
        <dbReference type="ChEBI" id="CHEBI:85452"/>
        <dbReference type="ChEBI" id="CHEBI:137933"/>
        <dbReference type="EC" id="2.1.1.113"/>
    </reaction>
</comment>
<dbReference type="PANTHER" id="PTHR13370">
    <property type="entry name" value="RNA METHYLASE-RELATED"/>
    <property type="match status" value="1"/>
</dbReference>
<organism evidence="10 11">
    <name type="scientific">Sulfobacillus benefaciens</name>
    <dbReference type="NCBI Taxonomy" id="453960"/>
    <lineage>
        <taxon>Bacteria</taxon>
        <taxon>Bacillati</taxon>
        <taxon>Bacillota</taxon>
        <taxon>Clostridia</taxon>
        <taxon>Eubacteriales</taxon>
        <taxon>Clostridiales Family XVII. Incertae Sedis</taxon>
        <taxon>Sulfobacillus</taxon>
    </lineage>
</organism>
<evidence type="ECO:0000259" key="9">
    <source>
        <dbReference type="Pfam" id="PF01555"/>
    </source>
</evidence>
<dbReference type="InterPro" id="IPR001091">
    <property type="entry name" value="RM_Methyltransferase"/>
</dbReference>
<keyword evidence="6" id="KW-0238">DNA-binding</keyword>
<keyword evidence="3 10" id="KW-0808">Transferase</keyword>
<dbReference type="InterPro" id="IPR029063">
    <property type="entry name" value="SAM-dependent_MTases_sf"/>
</dbReference>
<comment type="caution">
    <text evidence="10">The sequence shown here is derived from an EMBL/GenBank/DDBJ whole genome shotgun (WGS) entry which is preliminary data.</text>
</comment>
<gene>
    <name evidence="10" type="ORF">C7B46_15405</name>
</gene>
<keyword evidence="5" id="KW-0680">Restriction system</keyword>
<evidence type="ECO:0000313" key="10">
    <source>
        <dbReference type="EMBL" id="PSR32212.1"/>
    </source>
</evidence>
<evidence type="ECO:0000256" key="7">
    <source>
        <dbReference type="ARBA" id="ARBA00049120"/>
    </source>
</evidence>
<dbReference type="InterPro" id="IPR002941">
    <property type="entry name" value="DNA_methylase_N4/N6"/>
</dbReference>
<dbReference type="Gene3D" id="3.40.50.150">
    <property type="entry name" value="Vaccinia Virus protein VP39"/>
    <property type="match status" value="1"/>
</dbReference>
<proteinExistence type="inferred from homology"/>
<sequence length="294" mass="33103">MLAKDAKSTALVENLVQSLPTHHDLYLGDSRQVLEQFPSDSVHLMVTSPPYWNLKEYPQAEGQMGAIEDFDEFVGQLARVWEHAYRLLVPGGRLVIVVGDVLVPRRRYGRHIVFPLHAAIQEQCRKIGFDNLAPIIWYKIGNAQFESSGNSGRFLGKPYEPNGVVKNDIEYILFQRKPGGYRQPTQAARALSVLPDTLHRECFQQIWTLTGASTKNHPAPYPLTLVDRLIRMFSFVGDTVLDPFMGTGTTNLGAARWGRNSIGVDITPSYVDMSHARLRGQNPQPTIEIHDARR</sequence>
<evidence type="ECO:0000256" key="1">
    <source>
        <dbReference type="ARBA" id="ARBA00010203"/>
    </source>
</evidence>
<dbReference type="GO" id="GO:0003677">
    <property type="term" value="F:DNA binding"/>
    <property type="evidence" value="ECO:0007669"/>
    <property type="project" value="UniProtKB-KW"/>
</dbReference>
<keyword evidence="2 10" id="KW-0489">Methyltransferase</keyword>
<dbReference type="AlphaFoldDB" id="A0A2T2XCN2"/>
<dbReference type="GO" id="GO:0009007">
    <property type="term" value="F:site-specific DNA-methyltransferase (adenine-specific) activity"/>
    <property type="evidence" value="ECO:0007669"/>
    <property type="project" value="TreeGrafter"/>
</dbReference>
<dbReference type="GO" id="GO:0005737">
    <property type="term" value="C:cytoplasm"/>
    <property type="evidence" value="ECO:0007669"/>
    <property type="project" value="TreeGrafter"/>
</dbReference>
<dbReference type="EC" id="2.1.1.-" evidence="8"/>
<keyword evidence="4" id="KW-0949">S-adenosyl-L-methionine</keyword>
<accession>A0A2T2XCN2</accession>
<evidence type="ECO:0000256" key="8">
    <source>
        <dbReference type="RuleBase" id="RU362026"/>
    </source>
</evidence>
<dbReference type="SUPFAM" id="SSF53335">
    <property type="entry name" value="S-adenosyl-L-methionine-dependent methyltransferases"/>
    <property type="match status" value="1"/>
</dbReference>